<sequence>MVRDTRDYLHNNNSNSRMNHDSILNDQPKSNEDSVPQDERHQQQSQQHRLSHLSTDERSIGSQDSGYISIKDFAYDPSDPLYHGYTEDFQGLASEPETDTSDVDYNEDDVDGGHRDQGNQDRRQSIALPTDYVINRLAVALYDFEPENDNELGLQEGDVVFISYRHGQGWLVAENQNRTKTGLVPEEFVTYVNEDDEHRDEYEEDFQDTARPFYLTHFIIQGMQDQSSNMNPNSSSNINQEEPLDNDEGHHSDNIGNNKIQQNDSNNNDNDEWEDIDHFPEDLADKLKISSSLNS</sequence>
<dbReference type="SUPFAM" id="SSF50044">
    <property type="entry name" value="SH3-domain"/>
    <property type="match status" value="1"/>
</dbReference>
<dbReference type="Gene3D" id="2.30.30.40">
    <property type="entry name" value="SH3 Domains"/>
    <property type="match status" value="1"/>
</dbReference>
<dbReference type="InterPro" id="IPR001452">
    <property type="entry name" value="SH3_domain"/>
</dbReference>
<feature type="compositionally biased region" description="Acidic residues" evidence="3">
    <location>
        <begin position="96"/>
        <end position="110"/>
    </location>
</feature>
<reference evidence="5 6" key="1">
    <citation type="submission" date="2019-01" db="EMBL/GenBank/DDBJ databases">
        <title>Draft Genome Sequencing of Zygosaccharomyces mellis Ca-7.</title>
        <authorList>
            <person name="Shiwa Y."/>
            <person name="Kanesaki Y."/>
            <person name="Ishige T."/>
            <person name="Mura K."/>
            <person name="Hori T."/>
            <person name="Tamura T."/>
        </authorList>
    </citation>
    <scope>NUCLEOTIDE SEQUENCE [LARGE SCALE GENOMIC DNA]</scope>
    <source>
        <strain evidence="5 6">Ca-7</strain>
    </source>
</reference>
<dbReference type="GO" id="GO:0005737">
    <property type="term" value="C:cytoplasm"/>
    <property type="evidence" value="ECO:0007669"/>
    <property type="project" value="TreeGrafter"/>
</dbReference>
<dbReference type="OrthoDB" id="19092at2759"/>
<dbReference type="FunFam" id="2.30.30.40:FF:000283">
    <property type="entry name" value="NAP1-binding protein 2"/>
    <property type="match status" value="1"/>
</dbReference>
<dbReference type="PANTHER" id="PTHR14167">
    <property type="entry name" value="SH3 DOMAIN-CONTAINING"/>
    <property type="match status" value="1"/>
</dbReference>
<feature type="region of interest" description="Disordered" evidence="3">
    <location>
        <begin position="225"/>
        <end position="281"/>
    </location>
</feature>
<dbReference type="InterPro" id="IPR050384">
    <property type="entry name" value="Endophilin_SH3RF"/>
</dbReference>
<dbReference type="Pfam" id="PF00018">
    <property type="entry name" value="SH3_1"/>
    <property type="match status" value="1"/>
</dbReference>
<proteinExistence type="predicted"/>
<keyword evidence="1 2" id="KW-0728">SH3 domain</keyword>
<feature type="compositionally biased region" description="Basic and acidic residues" evidence="3">
    <location>
        <begin position="29"/>
        <end position="42"/>
    </location>
</feature>
<feature type="region of interest" description="Disordered" evidence="3">
    <location>
        <begin position="1"/>
        <end position="63"/>
    </location>
</feature>
<dbReference type="EMBL" id="BIMX01000023">
    <property type="protein sequence ID" value="GCF00871.1"/>
    <property type="molecule type" value="Genomic_DNA"/>
</dbReference>
<feature type="compositionally biased region" description="Polar residues" evidence="3">
    <location>
        <begin position="10"/>
        <end position="28"/>
    </location>
</feature>
<evidence type="ECO:0000256" key="2">
    <source>
        <dbReference type="PROSITE-ProRule" id="PRU00192"/>
    </source>
</evidence>
<dbReference type="Proteomes" id="UP000301737">
    <property type="component" value="Unassembled WGS sequence"/>
</dbReference>
<dbReference type="PROSITE" id="PS50002">
    <property type="entry name" value="SH3"/>
    <property type="match status" value="1"/>
</dbReference>
<name>A0A4C2E9G9_9SACH</name>
<organism evidence="5 6">
    <name type="scientific">Zygosaccharomyces mellis</name>
    <dbReference type="NCBI Taxonomy" id="42258"/>
    <lineage>
        <taxon>Eukaryota</taxon>
        <taxon>Fungi</taxon>
        <taxon>Dikarya</taxon>
        <taxon>Ascomycota</taxon>
        <taxon>Saccharomycotina</taxon>
        <taxon>Saccharomycetes</taxon>
        <taxon>Saccharomycetales</taxon>
        <taxon>Saccharomycetaceae</taxon>
        <taxon>Zygosaccharomyces</taxon>
    </lineage>
</organism>
<feature type="compositionally biased region" description="Low complexity" evidence="3">
    <location>
        <begin position="227"/>
        <end position="239"/>
    </location>
</feature>
<protein>
    <submittedName>
        <fullName evidence="5">HOG (High osmolarity glycerol) pathway protein</fullName>
    </submittedName>
</protein>
<dbReference type="PANTHER" id="PTHR14167:SF116">
    <property type="entry name" value="CAP, ISOFORM AC"/>
    <property type="match status" value="1"/>
</dbReference>
<feature type="domain" description="SH3" evidence="4">
    <location>
        <begin position="133"/>
        <end position="194"/>
    </location>
</feature>
<evidence type="ECO:0000256" key="1">
    <source>
        <dbReference type="ARBA" id="ARBA00022443"/>
    </source>
</evidence>
<feature type="compositionally biased region" description="Low complexity" evidence="3">
    <location>
        <begin position="257"/>
        <end position="268"/>
    </location>
</feature>
<dbReference type="AlphaFoldDB" id="A0A4C2E9G9"/>
<feature type="region of interest" description="Disordered" evidence="3">
    <location>
        <begin position="92"/>
        <end position="124"/>
    </location>
</feature>
<evidence type="ECO:0000259" key="4">
    <source>
        <dbReference type="PROSITE" id="PS50002"/>
    </source>
</evidence>
<evidence type="ECO:0000313" key="6">
    <source>
        <dbReference type="Proteomes" id="UP000301737"/>
    </source>
</evidence>
<evidence type="ECO:0000256" key="3">
    <source>
        <dbReference type="SAM" id="MobiDB-lite"/>
    </source>
</evidence>
<dbReference type="InterPro" id="IPR036028">
    <property type="entry name" value="SH3-like_dom_sf"/>
</dbReference>
<dbReference type="SMART" id="SM00326">
    <property type="entry name" value="SH3"/>
    <property type="match status" value="1"/>
</dbReference>
<comment type="caution">
    <text evidence="5">The sequence shown here is derived from an EMBL/GenBank/DDBJ whole genome shotgun (WGS) entry which is preliminary data.</text>
</comment>
<evidence type="ECO:0000313" key="5">
    <source>
        <dbReference type="EMBL" id="GCF00871.1"/>
    </source>
</evidence>
<gene>
    <name evidence="5" type="primary">NBP2</name>
    <name evidence="5" type="ORF">ZYGM_001150</name>
</gene>
<accession>A0A4C2E9G9</accession>
<feature type="compositionally biased region" description="Basic and acidic residues" evidence="3">
    <location>
        <begin position="111"/>
        <end position="124"/>
    </location>
</feature>
<keyword evidence="6" id="KW-1185">Reference proteome</keyword>